<evidence type="ECO:0000256" key="4">
    <source>
        <dbReference type="ARBA" id="ARBA00022758"/>
    </source>
</evidence>
<dbReference type="EMBL" id="JARPUR010000001">
    <property type="protein sequence ID" value="KAK4884659.1"/>
    <property type="molecule type" value="Genomic_DNA"/>
</dbReference>
<evidence type="ECO:0000256" key="2">
    <source>
        <dbReference type="ARBA" id="ARBA00011836"/>
    </source>
</evidence>
<dbReference type="InterPro" id="IPR016181">
    <property type="entry name" value="Acyl_CoA_acyltransferase"/>
</dbReference>
<dbReference type="Proteomes" id="UP001353858">
    <property type="component" value="Unassembled WGS sequence"/>
</dbReference>
<dbReference type="Gene3D" id="3.40.630.60">
    <property type="match status" value="1"/>
</dbReference>
<accession>A0AAN7Q3I0</accession>
<keyword evidence="4" id="KW-0688">Ribosomal frameshifting</keyword>
<proteinExistence type="inferred from homology"/>
<gene>
    <name evidence="5" type="ORF">RN001_000930</name>
</gene>
<dbReference type="AlphaFoldDB" id="A0AAN7Q3I0"/>
<keyword evidence="6" id="KW-1185">Reference proteome</keyword>
<evidence type="ECO:0000313" key="5">
    <source>
        <dbReference type="EMBL" id="KAK4884659.1"/>
    </source>
</evidence>
<dbReference type="GO" id="GO:0008073">
    <property type="term" value="F:ornithine decarboxylase inhibitor activity"/>
    <property type="evidence" value="ECO:0007669"/>
    <property type="project" value="InterPro"/>
</dbReference>
<organism evidence="5 6">
    <name type="scientific">Aquatica leii</name>
    <dbReference type="NCBI Taxonomy" id="1421715"/>
    <lineage>
        <taxon>Eukaryota</taxon>
        <taxon>Metazoa</taxon>
        <taxon>Ecdysozoa</taxon>
        <taxon>Arthropoda</taxon>
        <taxon>Hexapoda</taxon>
        <taxon>Insecta</taxon>
        <taxon>Pterygota</taxon>
        <taxon>Neoptera</taxon>
        <taxon>Endopterygota</taxon>
        <taxon>Coleoptera</taxon>
        <taxon>Polyphaga</taxon>
        <taxon>Elateriformia</taxon>
        <taxon>Elateroidea</taxon>
        <taxon>Lampyridae</taxon>
        <taxon>Luciolinae</taxon>
        <taxon>Aquatica</taxon>
    </lineage>
</organism>
<dbReference type="GO" id="GO:0005737">
    <property type="term" value="C:cytoplasm"/>
    <property type="evidence" value="ECO:0007669"/>
    <property type="project" value="TreeGrafter"/>
</dbReference>
<name>A0AAN7Q3I0_9COLE</name>
<dbReference type="Pfam" id="PF02100">
    <property type="entry name" value="ODC_AZ"/>
    <property type="match status" value="1"/>
</dbReference>
<dbReference type="GO" id="GO:0045732">
    <property type="term" value="P:positive regulation of protein catabolic process"/>
    <property type="evidence" value="ECO:0007669"/>
    <property type="project" value="TreeGrafter"/>
</dbReference>
<dbReference type="PANTHER" id="PTHR10279:SF10">
    <property type="entry name" value="ORNITHINE DECARBOXYLASE ANTIZYME"/>
    <property type="match status" value="1"/>
</dbReference>
<dbReference type="InterPro" id="IPR002993">
    <property type="entry name" value="ODC_AZ"/>
</dbReference>
<protein>
    <recommendedName>
        <fullName evidence="3">Ornithine decarboxylase antizyme</fullName>
    </recommendedName>
</protein>
<evidence type="ECO:0000256" key="1">
    <source>
        <dbReference type="ARBA" id="ARBA00008796"/>
    </source>
</evidence>
<dbReference type="SUPFAM" id="SSF55729">
    <property type="entry name" value="Acyl-CoA N-acyltransferases (Nat)"/>
    <property type="match status" value="1"/>
</dbReference>
<dbReference type="GO" id="GO:0075523">
    <property type="term" value="P:viral translational frameshifting"/>
    <property type="evidence" value="ECO:0007669"/>
    <property type="project" value="UniProtKB-KW"/>
</dbReference>
<dbReference type="InterPro" id="IPR038581">
    <property type="entry name" value="ODC_AZ_sf"/>
</dbReference>
<comment type="similarity">
    <text evidence="1">Belongs to the ODC antizyme family.</text>
</comment>
<comment type="subunit">
    <text evidence="2">Interacts with ODC1 and thereby sterically blocks ODC homodimerization.</text>
</comment>
<reference evidence="6" key="1">
    <citation type="submission" date="2023-01" db="EMBL/GenBank/DDBJ databases">
        <title>Key to firefly adult light organ development and bioluminescence: homeobox transcription factors regulate luciferase expression and transportation to peroxisome.</title>
        <authorList>
            <person name="Fu X."/>
        </authorList>
    </citation>
    <scope>NUCLEOTIDE SEQUENCE [LARGE SCALE GENOMIC DNA]</scope>
</reference>
<comment type="caution">
    <text evidence="5">The sequence shown here is derived from an EMBL/GenBank/DDBJ whole genome shotgun (WGS) entry which is preliminary data.</text>
</comment>
<sequence>MNISASEALSITDNSESNNLEDMLAVLKSNNMEEFMLNSKRSAMSASFADCFKVSLGTGPLWWLTFKTARQPWDAVLLNHTLFVALPPTMLPEGSREAFIALLEAAEEQLKCQHVVVVFEKDRPDRATLIRTFMFLGFAILSPTSPILPSSLGAQNVCMMYLIE</sequence>
<evidence type="ECO:0000313" key="6">
    <source>
        <dbReference type="Proteomes" id="UP001353858"/>
    </source>
</evidence>
<dbReference type="GO" id="GO:0005634">
    <property type="term" value="C:nucleus"/>
    <property type="evidence" value="ECO:0007669"/>
    <property type="project" value="TreeGrafter"/>
</dbReference>
<evidence type="ECO:0000256" key="3">
    <source>
        <dbReference type="ARBA" id="ARBA00017712"/>
    </source>
</evidence>
<dbReference type="PANTHER" id="PTHR10279">
    <property type="entry name" value="ORNITHINE DECARBOXYLASE ANTIZYME"/>
    <property type="match status" value="1"/>
</dbReference>